<organism evidence="2 3">
    <name type="scientific">Phaseolus coccineus</name>
    <name type="common">Scarlet runner bean</name>
    <name type="synonym">Phaseolus multiflorus</name>
    <dbReference type="NCBI Taxonomy" id="3886"/>
    <lineage>
        <taxon>Eukaryota</taxon>
        <taxon>Viridiplantae</taxon>
        <taxon>Streptophyta</taxon>
        <taxon>Embryophyta</taxon>
        <taxon>Tracheophyta</taxon>
        <taxon>Spermatophyta</taxon>
        <taxon>Magnoliopsida</taxon>
        <taxon>eudicotyledons</taxon>
        <taxon>Gunneridae</taxon>
        <taxon>Pentapetalae</taxon>
        <taxon>rosids</taxon>
        <taxon>fabids</taxon>
        <taxon>Fabales</taxon>
        <taxon>Fabaceae</taxon>
        <taxon>Papilionoideae</taxon>
        <taxon>50 kb inversion clade</taxon>
        <taxon>NPAAA clade</taxon>
        <taxon>indigoferoid/millettioid clade</taxon>
        <taxon>Phaseoleae</taxon>
        <taxon>Phaseolus</taxon>
    </lineage>
</organism>
<sequence>MFYGKGASMWLNTLFRLKEHVSEMGLGEKLTAGPKVKVKNAHDPSNTLSLSHWRHGSNLQDFHDGMGHEGTSSSACFVDPSKIGREKTSE</sequence>
<dbReference type="EMBL" id="JAYMYR010000006">
    <property type="protein sequence ID" value="KAK7355686.1"/>
    <property type="molecule type" value="Genomic_DNA"/>
</dbReference>
<evidence type="ECO:0000256" key="1">
    <source>
        <dbReference type="SAM" id="MobiDB-lite"/>
    </source>
</evidence>
<reference evidence="2 3" key="1">
    <citation type="submission" date="2024-01" db="EMBL/GenBank/DDBJ databases">
        <title>The genomes of 5 underutilized Papilionoideae crops provide insights into root nodulation and disease resistanc.</title>
        <authorList>
            <person name="Jiang F."/>
        </authorList>
    </citation>
    <scope>NUCLEOTIDE SEQUENCE [LARGE SCALE GENOMIC DNA]</scope>
    <source>
        <strain evidence="2">JINMINGXINNONG_FW02</strain>
        <tissue evidence="2">Leaves</tissue>
    </source>
</reference>
<dbReference type="Proteomes" id="UP001374584">
    <property type="component" value="Unassembled WGS sequence"/>
</dbReference>
<comment type="caution">
    <text evidence="2">The sequence shown here is derived from an EMBL/GenBank/DDBJ whole genome shotgun (WGS) entry which is preliminary data.</text>
</comment>
<keyword evidence="3" id="KW-1185">Reference proteome</keyword>
<name>A0AAN9R1V7_PHACN</name>
<evidence type="ECO:0000313" key="2">
    <source>
        <dbReference type="EMBL" id="KAK7355686.1"/>
    </source>
</evidence>
<evidence type="ECO:0000313" key="3">
    <source>
        <dbReference type="Proteomes" id="UP001374584"/>
    </source>
</evidence>
<accession>A0AAN9R1V7</accession>
<protein>
    <submittedName>
        <fullName evidence="2">Uncharacterized protein</fullName>
    </submittedName>
</protein>
<feature type="region of interest" description="Disordered" evidence="1">
    <location>
        <begin position="62"/>
        <end position="90"/>
    </location>
</feature>
<gene>
    <name evidence="2" type="ORF">VNO80_14946</name>
</gene>
<proteinExistence type="predicted"/>
<dbReference type="AlphaFoldDB" id="A0AAN9R1V7"/>